<dbReference type="PANTHER" id="PTHR36454">
    <property type="entry name" value="LMO2823 PROTEIN"/>
    <property type="match status" value="1"/>
</dbReference>
<evidence type="ECO:0000313" key="1">
    <source>
        <dbReference type="EMBL" id="MFD0861829.1"/>
    </source>
</evidence>
<protein>
    <submittedName>
        <fullName evidence="1">DUF1015 domain-containing protein</fullName>
    </submittedName>
</protein>
<gene>
    <name evidence="1" type="ORF">ACFQ1M_06395</name>
</gene>
<organism evidence="1 2">
    <name type="scientific">Sungkyunkwania multivorans</name>
    <dbReference type="NCBI Taxonomy" id="1173618"/>
    <lineage>
        <taxon>Bacteria</taxon>
        <taxon>Pseudomonadati</taxon>
        <taxon>Bacteroidota</taxon>
        <taxon>Flavobacteriia</taxon>
        <taxon>Flavobacteriales</taxon>
        <taxon>Flavobacteriaceae</taxon>
        <taxon>Sungkyunkwania</taxon>
    </lineage>
</organism>
<keyword evidence="2" id="KW-1185">Reference proteome</keyword>
<dbReference type="Pfam" id="PF06245">
    <property type="entry name" value="DUF1015"/>
    <property type="match status" value="1"/>
</dbReference>
<proteinExistence type="predicted"/>
<dbReference type="PANTHER" id="PTHR36454:SF1">
    <property type="entry name" value="DUF1015 DOMAIN-CONTAINING PROTEIN"/>
    <property type="match status" value="1"/>
</dbReference>
<name>A0ABW3CYB6_9FLAO</name>
<evidence type="ECO:0000313" key="2">
    <source>
        <dbReference type="Proteomes" id="UP001596978"/>
    </source>
</evidence>
<accession>A0ABW3CYB6</accession>
<sequence length="411" mass="48090">MPKIQPFKAIRAPRAFANLVASRSYEDYSDGELESKLEFNPYTFLHVINPGYRYHKEVTGVQRFQLVKNRYLEFKEDGIYVKDKDPALYVYRMTTRNNSFCGIIAGASADDYAQDKIKKHEDTMQRREELFKDYLKTVGFNAEPVLLTYPDKATIKETIDKVTAVIPDYEFTTQDRVTHALWPITDIDIISILQYEFEQIPNFYIADGHHRTASSYLLAETLKAENPDHTGKEAYNFFMSFLIPESELRIYEFNRMVKDLNGLSKEQFLFKLDKWFRIENRGLELYKPSKKHHFSMYLDGEYYSLYLRKTVYKFTDALSELDTQILYKTILEPILGISDLKNDRRIKYGYGKNNLLQMKQQIDEGDFAVGFGMMPLSVEEIKAIADEGLTMPPKSTYIEPKMRSGLTIYEF</sequence>
<reference evidence="2" key="1">
    <citation type="journal article" date="2019" name="Int. J. Syst. Evol. Microbiol.">
        <title>The Global Catalogue of Microorganisms (GCM) 10K type strain sequencing project: providing services to taxonomists for standard genome sequencing and annotation.</title>
        <authorList>
            <consortium name="The Broad Institute Genomics Platform"/>
            <consortium name="The Broad Institute Genome Sequencing Center for Infectious Disease"/>
            <person name="Wu L."/>
            <person name="Ma J."/>
        </authorList>
    </citation>
    <scope>NUCLEOTIDE SEQUENCE [LARGE SCALE GENOMIC DNA]</scope>
    <source>
        <strain evidence="2">CCUG 62952</strain>
    </source>
</reference>
<dbReference type="Proteomes" id="UP001596978">
    <property type="component" value="Unassembled WGS sequence"/>
</dbReference>
<dbReference type="PIRSF" id="PIRSF033563">
    <property type="entry name" value="UCP033563"/>
    <property type="match status" value="1"/>
</dbReference>
<dbReference type="EMBL" id="JBHTJH010000004">
    <property type="protein sequence ID" value="MFD0861829.1"/>
    <property type="molecule type" value="Genomic_DNA"/>
</dbReference>
<comment type="caution">
    <text evidence="1">The sequence shown here is derived from an EMBL/GenBank/DDBJ whole genome shotgun (WGS) entry which is preliminary data.</text>
</comment>
<dbReference type="InterPro" id="IPR008323">
    <property type="entry name" value="UCP033563"/>
</dbReference>
<dbReference type="RefSeq" id="WP_386405584.1">
    <property type="nucleotide sequence ID" value="NZ_JBHTJH010000004.1"/>
</dbReference>